<feature type="modified residue" description="4-aspartylphosphate" evidence="4">
    <location>
        <position position="743"/>
    </location>
</feature>
<feature type="region of interest" description="Disordered" evidence="5">
    <location>
        <begin position="331"/>
        <end position="355"/>
    </location>
</feature>
<dbReference type="InterPro" id="IPR003661">
    <property type="entry name" value="HisK_dim/P_dom"/>
</dbReference>
<dbReference type="AlphaFoldDB" id="A0A9N8F3P6"/>
<dbReference type="Gene3D" id="3.30.450.40">
    <property type="match status" value="1"/>
</dbReference>
<sequence>MSDSTVVQQVPSRSAKDYETEEALRQAMTNMNEPPFGNLQAAADTASTVSEDPKDGTAVNNNTAKSNSGVLAGNWDWVLTNYDGDNSEPQSVDHELQRLKVLMSYMILDADREEAFDRLTRMASRMFDVPISLVSLVDLGRQWFLSNHGMGDVRQTPRDVAFCAHAIQGKGDIFVVPDTSKDPRFRESPLVLNPPKIMFYAGAPLLSLEGFKLGTFCIIDTKPRPNGLTKPQQSLLKDFAAITVKTMADRRHLADQEDPSRLVACTAHDLLTPLSGVLLSLSMLKDDEDFEKTLNEHQKECIATATRSSEMMRRICQTTIETLRKASKGVVVNSNGSTSDTNRNTTSTKSDNDGEARPFIDIREFVKSLHMIIDPIPKRVPLVITVDSSVPMHIVSDDLKIFRSSLNLLSNACRNTETGSIRFRMYINDNQLVFECEDSGQDIEMEDRDRLFHPHMDDFGAVADLGLYSLAAQIDSLDGQYGFRPRGESLDGTFIKDNKGRKVTGSVFWFSIPIVVPSDLPRPSSSDGITHLSGIRSVESFASAGASVSSIDATGISRNNSGLLAVTAAAARSMSMSGSSSNCLDCLVRTLSAQSSSAFGQRKQPLRGTVNSTWEKKKGSNINIMRIRQALGGDTPSRPAHSQSSGSLSSASFGSSAKLSSASLMGLAQNAGVMESAQKKASMTPKPDTPRKKKALVIEDSMVVRKTLARALQKLGYIVTQAVDGMEGLKELKKTVYDFSLCDFLMPNMDGLDCVQQYRKWEQDNRPSFRQYIVGISAHAGHKDITKGLEIGMNDFKPKPVTIKHLTQLHESTELVQVRATLDELHRVSKRSRSNMSLKDKKLKMDADAILSSAAELSTASLLLQRKRRSRNELSINLRSDDILESNRARKRGRFADDMDSAGKAVEKVCLLATDSHTHESDLPKHMEANGWKVTQVHDGDSVLRMLKTRNWGAVLLDDELPRMSGSRCIAAFREWELKNRVCRQNNVFLVCSSGLPSPHDATSVVQAPCGFDGALDAPVLWKDVKYLLKKSQIGEPEHRGGLNIVTR</sequence>
<keyword evidence="2" id="KW-0808">Transferase</keyword>
<comment type="caution">
    <text evidence="8">The sequence shown here is derived from an EMBL/GenBank/DDBJ whole genome shotgun (WGS) entry which is preliminary data.</text>
</comment>
<gene>
    <name evidence="8" type="ORF">SEMRO_3233_G345690.1</name>
</gene>
<keyword evidence="9" id="KW-1185">Reference proteome</keyword>
<dbReference type="Pfam" id="PF00072">
    <property type="entry name" value="Response_reg"/>
    <property type="match status" value="1"/>
</dbReference>
<evidence type="ECO:0000256" key="1">
    <source>
        <dbReference type="ARBA" id="ARBA00022553"/>
    </source>
</evidence>
<dbReference type="Pfam" id="PF01590">
    <property type="entry name" value="GAF"/>
    <property type="match status" value="1"/>
</dbReference>
<dbReference type="GO" id="GO:0000155">
    <property type="term" value="F:phosphorelay sensor kinase activity"/>
    <property type="evidence" value="ECO:0007669"/>
    <property type="project" value="InterPro"/>
</dbReference>
<dbReference type="Gene3D" id="1.10.287.130">
    <property type="match status" value="1"/>
</dbReference>
<dbReference type="Proteomes" id="UP001153069">
    <property type="component" value="Unassembled WGS sequence"/>
</dbReference>
<dbReference type="PANTHER" id="PTHR43719:SF28">
    <property type="entry name" value="PEROXIDE STRESS-ACTIVATED HISTIDINE KINASE MAK1-RELATED"/>
    <property type="match status" value="1"/>
</dbReference>
<dbReference type="SUPFAM" id="SSF55874">
    <property type="entry name" value="ATPase domain of HSP90 chaperone/DNA topoisomerase II/histidine kinase"/>
    <property type="match status" value="1"/>
</dbReference>
<dbReference type="SUPFAM" id="SSF55781">
    <property type="entry name" value="GAF domain-like"/>
    <property type="match status" value="1"/>
</dbReference>
<evidence type="ECO:0000256" key="4">
    <source>
        <dbReference type="PROSITE-ProRule" id="PRU00169"/>
    </source>
</evidence>
<keyword evidence="3 8" id="KW-0418">Kinase</keyword>
<dbReference type="Pfam" id="PF00512">
    <property type="entry name" value="HisKA"/>
    <property type="match status" value="1"/>
</dbReference>
<name>A0A9N8F3P6_9STRA</name>
<evidence type="ECO:0000259" key="6">
    <source>
        <dbReference type="PROSITE" id="PS50109"/>
    </source>
</evidence>
<dbReference type="Gene3D" id="3.30.565.10">
    <property type="entry name" value="Histidine kinase-like ATPase, C-terminal domain"/>
    <property type="match status" value="1"/>
</dbReference>
<feature type="modified residue" description="4-aspartylphosphate" evidence="4">
    <location>
        <position position="958"/>
    </location>
</feature>
<evidence type="ECO:0000256" key="3">
    <source>
        <dbReference type="ARBA" id="ARBA00022777"/>
    </source>
</evidence>
<dbReference type="InterPro" id="IPR003594">
    <property type="entry name" value="HATPase_dom"/>
</dbReference>
<evidence type="ECO:0000259" key="7">
    <source>
        <dbReference type="PROSITE" id="PS50110"/>
    </source>
</evidence>
<feature type="domain" description="Histidine kinase" evidence="6">
    <location>
        <begin position="265"/>
        <end position="516"/>
    </location>
</feature>
<evidence type="ECO:0000256" key="2">
    <source>
        <dbReference type="ARBA" id="ARBA00022679"/>
    </source>
</evidence>
<dbReference type="InterPro" id="IPR001789">
    <property type="entry name" value="Sig_transdc_resp-reg_receiver"/>
</dbReference>
<feature type="region of interest" description="Disordered" evidence="5">
    <location>
        <begin position="1"/>
        <end position="20"/>
    </location>
</feature>
<feature type="region of interest" description="Disordered" evidence="5">
    <location>
        <begin position="598"/>
        <end position="617"/>
    </location>
</feature>
<dbReference type="InterPro" id="IPR050956">
    <property type="entry name" value="2C_system_His_kinase"/>
</dbReference>
<dbReference type="PROSITE" id="PS50110">
    <property type="entry name" value="RESPONSE_REGULATORY"/>
    <property type="match status" value="2"/>
</dbReference>
<dbReference type="InterPro" id="IPR029016">
    <property type="entry name" value="GAF-like_dom_sf"/>
</dbReference>
<dbReference type="InterPro" id="IPR005467">
    <property type="entry name" value="His_kinase_dom"/>
</dbReference>
<feature type="domain" description="Response regulatory" evidence="7">
    <location>
        <begin position="694"/>
        <end position="814"/>
    </location>
</feature>
<dbReference type="Pfam" id="PF02518">
    <property type="entry name" value="HATPase_c"/>
    <property type="match status" value="1"/>
</dbReference>
<organism evidence="8 9">
    <name type="scientific">Seminavis robusta</name>
    <dbReference type="NCBI Taxonomy" id="568900"/>
    <lineage>
        <taxon>Eukaryota</taxon>
        <taxon>Sar</taxon>
        <taxon>Stramenopiles</taxon>
        <taxon>Ochrophyta</taxon>
        <taxon>Bacillariophyta</taxon>
        <taxon>Bacillariophyceae</taxon>
        <taxon>Bacillariophycidae</taxon>
        <taxon>Naviculales</taxon>
        <taxon>Naviculaceae</taxon>
        <taxon>Seminavis</taxon>
    </lineage>
</organism>
<evidence type="ECO:0000313" key="8">
    <source>
        <dbReference type="EMBL" id="CAB9531094.1"/>
    </source>
</evidence>
<feature type="compositionally biased region" description="Polar residues" evidence="5">
    <location>
        <begin position="1"/>
        <end position="12"/>
    </location>
</feature>
<dbReference type="PROSITE" id="PS50109">
    <property type="entry name" value="HIS_KIN"/>
    <property type="match status" value="1"/>
</dbReference>
<dbReference type="PANTHER" id="PTHR43719">
    <property type="entry name" value="TWO-COMPONENT HISTIDINE KINASE"/>
    <property type="match status" value="1"/>
</dbReference>
<dbReference type="InterPro" id="IPR036097">
    <property type="entry name" value="HisK_dim/P_sf"/>
</dbReference>
<accession>A0A9N8F3P6</accession>
<dbReference type="InterPro" id="IPR003018">
    <property type="entry name" value="GAF"/>
</dbReference>
<dbReference type="CDD" id="cd00082">
    <property type="entry name" value="HisKA"/>
    <property type="match status" value="1"/>
</dbReference>
<dbReference type="Gene3D" id="3.40.50.2300">
    <property type="match status" value="2"/>
</dbReference>
<dbReference type="OrthoDB" id="303614at2759"/>
<dbReference type="EMBL" id="CAICTM010003231">
    <property type="protein sequence ID" value="CAB9531094.1"/>
    <property type="molecule type" value="Genomic_DNA"/>
</dbReference>
<dbReference type="SMART" id="SM00448">
    <property type="entry name" value="REC"/>
    <property type="match status" value="1"/>
</dbReference>
<reference evidence="8" key="1">
    <citation type="submission" date="2020-06" db="EMBL/GenBank/DDBJ databases">
        <authorList>
            <consortium name="Plant Systems Biology data submission"/>
        </authorList>
    </citation>
    <scope>NUCLEOTIDE SEQUENCE</scope>
    <source>
        <strain evidence="8">D6</strain>
    </source>
</reference>
<dbReference type="InterPro" id="IPR011006">
    <property type="entry name" value="CheY-like_superfamily"/>
</dbReference>
<dbReference type="CDD" id="cd17546">
    <property type="entry name" value="REC_hyHK_CKI1_RcsC-like"/>
    <property type="match status" value="1"/>
</dbReference>
<evidence type="ECO:0000313" key="9">
    <source>
        <dbReference type="Proteomes" id="UP001153069"/>
    </source>
</evidence>
<dbReference type="SMART" id="SM00065">
    <property type="entry name" value="GAF"/>
    <property type="match status" value="1"/>
</dbReference>
<proteinExistence type="predicted"/>
<dbReference type="SUPFAM" id="SSF52172">
    <property type="entry name" value="CheY-like"/>
    <property type="match status" value="2"/>
</dbReference>
<feature type="domain" description="Response regulatory" evidence="7">
    <location>
        <begin position="909"/>
        <end position="1033"/>
    </location>
</feature>
<keyword evidence="1 4" id="KW-0597">Phosphoprotein</keyword>
<evidence type="ECO:0000256" key="5">
    <source>
        <dbReference type="SAM" id="MobiDB-lite"/>
    </source>
</evidence>
<protein>
    <submittedName>
        <fullName evidence="8">Histidine kinase RcsC</fullName>
    </submittedName>
</protein>
<dbReference type="InterPro" id="IPR036890">
    <property type="entry name" value="HATPase_C_sf"/>
</dbReference>
<feature type="region of interest" description="Disordered" evidence="5">
    <location>
        <begin position="31"/>
        <end position="65"/>
    </location>
</feature>
<feature type="compositionally biased region" description="Low complexity" evidence="5">
    <location>
        <begin position="333"/>
        <end position="349"/>
    </location>
</feature>
<dbReference type="SUPFAM" id="SSF47384">
    <property type="entry name" value="Homodimeric domain of signal transducing histidine kinase"/>
    <property type="match status" value="1"/>
</dbReference>